<name>A0ABV2EHY1_9CAUL</name>
<keyword evidence="1" id="KW-0472">Membrane</keyword>
<evidence type="ECO:0000313" key="2">
    <source>
        <dbReference type="EMBL" id="MET3526645.1"/>
    </source>
</evidence>
<reference evidence="2 3" key="1">
    <citation type="submission" date="2024-06" db="EMBL/GenBank/DDBJ databases">
        <title>Genomic Encyclopedia of Type Strains, Phase IV (KMG-IV): sequencing the most valuable type-strain genomes for metagenomic binning, comparative biology and taxonomic classification.</title>
        <authorList>
            <person name="Goeker M."/>
        </authorList>
    </citation>
    <scope>NUCLEOTIDE SEQUENCE [LARGE SCALE GENOMIC DNA]</scope>
    <source>
        <strain evidence="2 3">DSM 17809</strain>
    </source>
</reference>
<dbReference type="Proteomes" id="UP001549110">
    <property type="component" value="Unassembled WGS sequence"/>
</dbReference>
<dbReference type="EMBL" id="JBEPLU010000001">
    <property type="protein sequence ID" value="MET3526645.1"/>
    <property type="molecule type" value="Genomic_DNA"/>
</dbReference>
<protein>
    <submittedName>
        <fullName evidence="2">Uncharacterized protein</fullName>
    </submittedName>
</protein>
<proteinExistence type="predicted"/>
<feature type="transmembrane region" description="Helical" evidence="1">
    <location>
        <begin position="12"/>
        <end position="31"/>
    </location>
</feature>
<comment type="caution">
    <text evidence="2">The sequence shown here is derived from an EMBL/GenBank/DDBJ whole genome shotgun (WGS) entry which is preliminary data.</text>
</comment>
<gene>
    <name evidence="2" type="ORF">ABID41_001740</name>
</gene>
<accession>A0ABV2EHY1</accession>
<organism evidence="2 3">
    <name type="scientific">Phenylobacterium koreense</name>
    <dbReference type="NCBI Taxonomy" id="266125"/>
    <lineage>
        <taxon>Bacteria</taxon>
        <taxon>Pseudomonadati</taxon>
        <taxon>Pseudomonadota</taxon>
        <taxon>Alphaproteobacteria</taxon>
        <taxon>Caulobacterales</taxon>
        <taxon>Caulobacteraceae</taxon>
        <taxon>Phenylobacterium</taxon>
    </lineage>
</organism>
<keyword evidence="1" id="KW-0812">Transmembrane</keyword>
<keyword evidence="1" id="KW-1133">Transmembrane helix</keyword>
<evidence type="ECO:0000256" key="1">
    <source>
        <dbReference type="SAM" id="Phobius"/>
    </source>
</evidence>
<sequence>MAKKWTVGRAFPLMLGAAVLVGVVVVGLSSYQRRAVALEASTKAANLAAIDGPPCPSLTAAEFDAKPIKPKKAFVFNEVRYDRRFGHVDCNTVAVGRGNAYEPVCQFSSPALLAVTTRKGQFFFAPGVGKPVTIITQDGTPRCVMDGNFRPELS</sequence>
<keyword evidence="3" id="KW-1185">Reference proteome</keyword>
<dbReference type="RefSeq" id="WP_331931401.1">
    <property type="nucleotide sequence ID" value="NZ_JBEPLU010000001.1"/>
</dbReference>
<evidence type="ECO:0000313" key="3">
    <source>
        <dbReference type="Proteomes" id="UP001549110"/>
    </source>
</evidence>